<keyword evidence="2" id="KW-1185">Reference proteome</keyword>
<dbReference type="RefSeq" id="WP_404629516.1">
    <property type="nucleotide sequence ID" value="NZ_JADIKM010000001.1"/>
</dbReference>
<accession>A0ABW8JMP2</accession>
<reference evidence="1 2" key="1">
    <citation type="submission" date="2020-10" db="EMBL/GenBank/DDBJ databases">
        <title>Phylogeny of dyella-like bacteria.</title>
        <authorList>
            <person name="Fu J."/>
        </authorList>
    </citation>
    <scope>NUCLEOTIDE SEQUENCE [LARGE SCALE GENOMIC DNA]</scope>
    <source>
        <strain evidence="1 2">Gsoil3046</strain>
    </source>
</reference>
<comment type="caution">
    <text evidence="1">The sequence shown here is derived from an EMBL/GenBank/DDBJ whole genome shotgun (WGS) entry which is preliminary data.</text>
</comment>
<name>A0ABW8JMP2_9GAMM</name>
<protein>
    <submittedName>
        <fullName evidence="1">Uncharacterized protein</fullName>
    </submittedName>
</protein>
<dbReference type="EMBL" id="JADIKM010000001">
    <property type="protein sequence ID" value="MFK2902385.1"/>
    <property type="molecule type" value="Genomic_DNA"/>
</dbReference>
<dbReference type="Proteomes" id="UP001620460">
    <property type="component" value="Unassembled WGS sequence"/>
</dbReference>
<evidence type="ECO:0000313" key="1">
    <source>
        <dbReference type="EMBL" id="MFK2902385.1"/>
    </source>
</evidence>
<evidence type="ECO:0000313" key="2">
    <source>
        <dbReference type="Proteomes" id="UP001620460"/>
    </source>
</evidence>
<sequence length="105" mass="10552">MKISRQLAQVRLAQADVRAARAGVGVPAAALIERVRTYPLTSVGVAAGAGVAMAQMDFHPLRVPGVSGLLSGGVLELVGYGVRLFADSGFGPFGGEASAESADAA</sequence>
<organism evidence="1 2">
    <name type="scientific">Dyella ginsengisoli</name>
    <dbReference type="NCBI Taxonomy" id="363848"/>
    <lineage>
        <taxon>Bacteria</taxon>
        <taxon>Pseudomonadati</taxon>
        <taxon>Pseudomonadota</taxon>
        <taxon>Gammaproteobacteria</taxon>
        <taxon>Lysobacterales</taxon>
        <taxon>Rhodanobacteraceae</taxon>
        <taxon>Dyella</taxon>
    </lineage>
</organism>
<gene>
    <name evidence="1" type="ORF">ISP17_00305</name>
</gene>
<proteinExistence type="predicted"/>